<evidence type="ECO:0000313" key="1">
    <source>
        <dbReference type="EMBL" id="MFC5393127.1"/>
    </source>
</evidence>
<dbReference type="Proteomes" id="UP001596104">
    <property type="component" value="Unassembled WGS sequence"/>
</dbReference>
<comment type="caution">
    <text evidence="1">The sequence shown here is derived from an EMBL/GenBank/DDBJ whole genome shotgun (WGS) entry which is preliminary data.</text>
</comment>
<protein>
    <submittedName>
        <fullName evidence="1">Uncharacterized protein</fullName>
    </submittedName>
</protein>
<organism evidence="1 2">
    <name type="scientific">Bosea vestrisii</name>
    <dbReference type="NCBI Taxonomy" id="151416"/>
    <lineage>
        <taxon>Bacteria</taxon>
        <taxon>Pseudomonadati</taxon>
        <taxon>Pseudomonadota</taxon>
        <taxon>Alphaproteobacteria</taxon>
        <taxon>Hyphomicrobiales</taxon>
        <taxon>Boseaceae</taxon>
        <taxon>Bosea</taxon>
    </lineage>
</organism>
<dbReference type="RefSeq" id="WP_377008073.1">
    <property type="nucleotide sequence ID" value="NZ_JBHSLV010000019.1"/>
</dbReference>
<gene>
    <name evidence="1" type="ORF">ACFPPC_10830</name>
</gene>
<reference evidence="2" key="1">
    <citation type="journal article" date="2019" name="Int. J. Syst. Evol. Microbiol.">
        <title>The Global Catalogue of Microorganisms (GCM) 10K type strain sequencing project: providing services to taxonomists for standard genome sequencing and annotation.</title>
        <authorList>
            <consortium name="The Broad Institute Genomics Platform"/>
            <consortium name="The Broad Institute Genome Sequencing Center for Infectious Disease"/>
            <person name="Wu L."/>
            <person name="Ma J."/>
        </authorList>
    </citation>
    <scope>NUCLEOTIDE SEQUENCE [LARGE SCALE GENOMIC DNA]</scope>
    <source>
        <strain evidence="2">CGMCC 1.16326</strain>
    </source>
</reference>
<accession>A0ABW0H7A2</accession>
<evidence type="ECO:0000313" key="2">
    <source>
        <dbReference type="Proteomes" id="UP001596104"/>
    </source>
</evidence>
<proteinExistence type="predicted"/>
<name>A0ABW0H7A2_9HYPH</name>
<dbReference type="EMBL" id="JBHSLV010000019">
    <property type="protein sequence ID" value="MFC5393127.1"/>
    <property type="molecule type" value="Genomic_DNA"/>
</dbReference>
<keyword evidence="2" id="KW-1185">Reference proteome</keyword>
<sequence length="106" mass="11783">MTTPRISLAEQIEAVRFAETRQRALNDGKAIKELRGVQFGQRDIERLNTAARSLEILKGQADEIRAFLKLPADAREAVLRHGETMAQMCLELAKREAIAKAGGPVR</sequence>